<evidence type="ECO:0000313" key="2">
    <source>
        <dbReference type="EMBL" id="GFO25746.1"/>
    </source>
</evidence>
<evidence type="ECO:0000256" key="1">
    <source>
        <dbReference type="SAM" id="MobiDB-lite"/>
    </source>
</evidence>
<feature type="region of interest" description="Disordered" evidence="1">
    <location>
        <begin position="34"/>
        <end position="68"/>
    </location>
</feature>
<proteinExistence type="predicted"/>
<dbReference type="EMBL" id="BLXT01005772">
    <property type="protein sequence ID" value="GFO25746.1"/>
    <property type="molecule type" value="Genomic_DNA"/>
</dbReference>
<reference evidence="2 3" key="1">
    <citation type="journal article" date="2021" name="Elife">
        <title>Chloroplast acquisition without the gene transfer in kleptoplastic sea slugs, Plakobranchus ocellatus.</title>
        <authorList>
            <person name="Maeda T."/>
            <person name="Takahashi S."/>
            <person name="Yoshida T."/>
            <person name="Shimamura S."/>
            <person name="Takaki Y."/>
            <person name="Nagai Y."/>
            <person name="Toyoda A."/>
            <person name="Suzuki Y."/>
            <person name="Arimoto A."/>
            <person name="Ishii H."/>
            <person name="Satoh N."/>
            <person name="Nishiyama T."/>
            <person name="Hasebe M."/>
            <person name="Maruyama T."/>
            <person name="Minagawa J."/>
            <person name="Obokata J."/>
            <person name="Shigenobu S."/>
        </authorList>
    </citation>
    <scope>NUCLEOTIDE SEQUENCE [LARGE SCALE GENOMIC DNA]</scope>
</reference>
<comment type="caution">
    <text evidence="2">The sequence shown here is derived from an EMBL/GenBank/DDBJ whole genome shotgun (WGS) entry which is preliminary data.</text>
</comment>
<keyword evidence="3" id="KW-1185">Reference proteome</keyword>
<feature type="compositionally biased region" description="Basic and acidic residues" evidence="1">
    <location>
        <begin position="49"/>
        <end position="63"/>
    </location>
</feature>
<dbReference type="AlphaFoldDB" id="A0AAV4BYX7"/>
<accession>A0AAV4BYX7</accession>
<organism evidence="2 3">
    <name type="scientific">Plakobranchus ocellatus</name>
    <dbReference type="NCBI Taxonomy" id="259542"/>
    <lineage>
        <taxon>Eukaryota</taxon>
        <taxon>Metazoa</taxon>
        <taxon>Spiralia</taxon>
        <taxon>Lophotrochozoa</taxon>
        <taxon>Mollusca</taxon>
        <taxon>Gastropoda</taxon>
        <taxon>Heterobranchia</taxon>
        <taxon>Euthyneura</taxon>
        <taxon>Panpulmonata</taxon>
        <taxon>Sacoglossa</taxon>
        <taxon>Placobranchoidea</taxon>
        <taxon>Plakobranchidae</taxon>
        <taxon>Plakobranchus</taxon>
    </lineage>
</organism>
<dbReference type="Proteomes" id="UP000735302">
    <property type="component" value="Unassembled WGS sequence"/>
</dbReference>
<name>A0AAV4BYX7_9GAST</name>
<protein>
    <submittedName>
        <fullName evidence="2">Uncharacterized protein</fullName>
    </submittedName>
</protein>
<sequence length="184" mass="20262">MKLCFKCLSTKHSARSCQKTCFFCRGPHHSTLHRHRDQLSAGGPAQFGDSKHPVQQHPRDRHQLGSPNSPPFISGSYIAAGTHLPAPSQNLTDTHHACYSQSSALGKSILCSGVGYYHELMGRQSVHAGNGLVAQETKLDGWFLEAIRVSGLQRKMLKRHYLAVATSLLRKTLEDCGSWTPLGF</sequence>
<gene>
    <name evidence="2" type="ORF">PoB_005225100</name>
</gene>
<evidence type="ECO:0000313" key="3">
    <source>
        <dbReference type="Proteomes" id="UP000735302"/>
    </source>
</evidence>